<organism evidence="2 3">
    <name type="scientific">Phytophthora infestans</name>
    <name type="common">Potato late blight agent</name>
    <name type="synonym">Botrytis infestans</name>
    <dbReference type="NCBI Taxonomy" id="4787"/>
    <lineage>
        <taxon>Eukaryota</taxon>
        <taxon>Sar</taxon>
        <taxon>Stramenopiles</taxon>
        <taxon>Oomycota</taxon>
        <taxon>Peronosporomycetes</taxon>
        <taxon>Peronosporales</taxon>
        <taxon>Peronosporaceae</taxon>
        <taxon>Phytophthora</taxon>
    </lineage>
</organism>
<sequence length="227" mass="24128">MWCRLVSDGAGNKYKPNYALRRTQRTYSLQPGTFDAPTRSTALRTALQDAVNDAFKSTRRQLRLESEGFASTHDDEGNDDQDAVESGTSTFRTATMQNQVPPSGYIGDRETDQDRPCEETIVGRSRTGGAAENGIIPAESIILMSSTSIVPARATKSGAPSAELSIQAYLSEGSADRTAGGGVGGDVEPLFDPTSSTVILDQTSSANDSSRVVACAEERPREGIGAE</sequence>
<dbReference type="Proteomes" id="UP000704712">
    <property type="component" value="Unassembled WGS sequence"/>
</dbReference>
<comment type="caution">
    <text evidence="2">The sequence shown here is derived from an EMBL/GenBank/DDBJ whole genome shotgun (WGS) entry which is preliminary data.</text>
</comment>
<feature type="compositionally biased region" description="Polar residues" evidence="1">
    <location>
        <begin position="200"/>
        <end position="210"/>
    </location>
</feature>
<feature type="compositionally biased region" description="Basic and acidic residues" evidence="1">
    <location>
        <begin position="107"/>
        <end position="116"/>
    </location>
</feature>
<protein>
    <submittedName>
        <fullName evidence="2">Uncharacterized protein</fullName>
    </submittedName>
</protein>
<feature type="compositionally biased region" description="Polar residues" evidence="1">
    <location>
        <begin position="86"/>
        <end position="101"/>
    </location>
</feature>
<dbReference type="AlphaFoldDB" id="A0A8S9UG15"/>
<evidence type="ECO:0000313" key="2">
    <source>
        <dbReference type="EMBL" id="KAF4137328.1"/>
    </source>
</evidence>
<accession>A0A8S9UG15</accession>
<name>A0A8S9UG15_PHYIN</name>
<feature type="compositionally biased region" description="Basic and acidic residues" evidence="1">
    <location>
        <begin position="216"/>
        <end position="227"/>
    </location>
</feature>
<dbReference type="EMBL" id="JAACNO010001833">
    <property type="protein sequence ID" value="KAF4137328.1"/>
    <property type="molecule type" value="Genomic_DNA"/>
</dbReference>
<feature type="region of interest" description="Disordered" evidence="1">
    <location>
        <begin position="68"/>
        <end position="116"/>
    </location>
</feature>
<proteinExistence type="predicted"/>
<evidence type="ECO:0000256" key="1">
    <source>
        <dbReference type="SAM" id="MobiDB-lite"/>
    </source>
</evidence>
<feature type="region of interest" description="Disordered" evidence="1">
    <location>
        <begin position="200"/>
        <end position="227"/>
    </location>
</feature>
<reference evidence="2" key="1">
    <citation type="submission" date="2020-03" db="EMBL/GenBank/DDBJ databases">
        <title>Hybrid Assembly of Korean Phytophthora infestans isolates.</title>
        <authorList>
            <person name="Prokchorchik M."/>
            <person name="Lee Y."/>
            <person name="Seo J."/>
            <person name="Cho J.-H."/>
            <person name="Park Y.-E."/>
            <person name="Jang D.-C."/>
            <person name="Im J.-S."/>
            <person name="Choi J.-G."/>
            <person name="Park H.-J."/>
            <person name="Lee G.-B."/>
            <person name="Lee Y.-G."/>
            <person name="Hong S.-Y."/>
            <person name="Cho K."/>
            <person name="Sohn K.H."/>
        </authorList>
    </citation>
    <scope>NUCLEOTIDE SEQUENCE</scope>
    <source>
        <strain evidence="2">KR_2_A2</strain>
    </source>
</reference>
<gene>
    <name evidence="2" type="ORF">GN958_ATG13458</name>
</gene>
<evidence type="ECO:0000313" key="3">
    <source>
        <dbReference type="Proteomes" id="UP000704712"/>
    </source>
</evidence>